<sequence length="317" mass="37023">MSSVRYEICEIDPGHYLKVLKCHSDENVQIETVNKNLFIIIPGNPGIIDFYEHFAIDLNRKTNCPVIGISHTGHLYHDSITSWKPKPVISQIMDKIKFIEKHLGDEYKYENVTLIGHSIGCYVIIELLELINHEFKNKIKKSFLFFPTIERMSITPNGKVLLFFSEFLSWLVYFMALVITFFPNMIRKHLIKIGLNNRHGSVNENLLIDGIENIVLKMSNNYSCFRSCFYMGANEMKIVTDLNKKAIEQNLDKLYFYYGSNDKWCPVNFYHEMRKFMSEIEKESADVHLDQLGLDHAFIIFKKQCEIITDLVLINSK</sequence>
<reference evidence="10 11" key="1">
    <citation type="journal article" date="2018" name="Sci. Rep.">
        <title>Genomic signatures of local adaptation to the degree of environmental predictability in rotifers.</title>
        <authorList>
            <person name="Franch-Gras L."/>
            <person name="Hahn C."/>
            <person name="Garcia-Roger E.M."/>
            <person name="Carmona M.J."/>
            <person name="Serra M."/>
            <person name="Gomez A."/>
        </authorList>
    </citation>
    <scope>NUCLEOTIDE SEQUENCE [LARGE SCALE GENOMIC DNA]</scope>
    <source>
        <strain evidence="10">HYR1</strain>
    </source>
</reference>
<evidence type="ECO:0000256" key="6">
    <source>
        <dbReference type="ARBA" id="ARBA00031924"/>
    </source>
</evidence>
<evidence type="ECO:0000313" key="10">
    <source>
        <dbReference type="EMBL" id="RNA12570.1"/>
    </source>
</evidence>
<comment type="similarity">
    <text evidence="2">Belongs to the AB hydrolase superfamily. LDAH family.</text>
</comment>
<feature type="transmembrane region" description="Helical" evidence="9">
    <location>
        <begin position="160"/>
        <end position="182"/>
    </location>
</feature>
<comment type="catalytic activity">
    <reaction evidence="8">
        <text>a cholesterol ester + H2O = cholesterol + a fatty acid + H(+)</text>
        <dbReference type="Rhea" id="RHEA:36403"/>
        <dbReference type="ChEBI" id="CHEBI:15377"/>
        <dbReference type="ChEBI" id="CHEBI:15378"/>
        <dbReference type="ChEBI" id="CHEBI:16113"/>
        <dbReference type="ChEBI" id="CHEBI:17002"/>
        <dbReference type="ChEBI" id="CHEBI:28868"/>
        <dbReference type="EC" id="3.1.1.13"/>
    </reaction>
    <physiologicalReaction direction="left-to-right" evidence="8">
        <dbReference type="Rhea" id="RHEA:36404"/>
    </physiologicalReaction>
</comment>
<evidence type="ECO:0000256" key="1">
    <source>
        <dbReference type="ARBA" id="ARBA00004502"/>
    </source>
</evidence>
<evidence type="ECO:0000256" key="3">
    <source>
        <dbReference type="ARBA" id="ARBA00019242"/>
    </source>
</evidence>
<evidence type="ECO:0000256" key="4">
    <source>
        <dbReference type="ARBA" id="ARBA00022677"/>
    </source>
</evidence>
<dbReference type="GO" id="GO:0019915">
    <property type="term" value="P:lipid storage"/>
    <property type="evidence" value="ECO:0007669"/>
    <property type="project" value="InterPro"/>
</dbReference>
<evidence type="ECO:0000256" key="8">
    <source>
        <dbReference type="ARBA" id="ARBA00049527"/>
    </source>
</evidence>
<dbReference type="GO" id="GO:0005811">
    <property type="term" value="C:lipid droplet"/>
    <property type="evidence" value="ECO:0007669"/>
    <property type="project" value="UniProtKB-SubCell"/>
</dbReference>
<comment type="caution">
    <text evidence="10">The sequence shown here is derived from an EMBL/GenBank/DDBJ whole genome shotgun (WGS) entry which is preliminary data.</text>
</comment>
<dbReference type="Gene3D" id="3.40.50.1820">
    <property type="entry name" value="alpha/beta hydrolase"/>
    <property type="match status" value="1"/>
</dbReference>
<name>A0A3M7QMR0_BRAPC</name>
<keyword evidence="5 10" id="KW-0378">Hydrolase</keyword>
<keyword evidence="9" id="KW-0812">Transmembrane</keyword>
<evidence type="ECO:0000256" key="2">
    <source>
        <dbReference type="ARBA" id="ARBA00008300"/>
    </source>
</evidence>
<keyword evidence="9" id="KW-1133">Transmembrane helix</keyword>
<accession>A0A3M7QMR0</accession>
<gene>
    <name evidence="10" type="ORF">BpHYR1_009054</name>
</gene>
<dbReference type="InterPro" id="IPR019363">
    <property type="entry name" value="LDAH"/>
</dbReference>
<keyword evidence="11" id="KW-1185">Reference proteome</keyword>
<evidence type="ECO:0000256" key="5">
    <source>
        <dbReference type="ARBA" id="ARBA00022801"/>
    </source>
</evidence>
<dbReference type="Proteomes" id="UP000276133">
    <property type="component" value="Unassembled WGS sequence"/>
</dbReference>
<evidence type="ECO:0000256" key="7">
    <source>
        <dbReference type="ARBA" id="ARBA00039150"/>
    </source>
</evidence>
<proteinExistence type="inferred from homology"/>
<keyword evidence="4" id="KW-0551">Lipid droplet</keyword>
<dbReference type="SUPFAM" id="SSF53474">
    <property type="entry name" value="alpha/beta-Hydrolases"/>
    <property type="match status" value="1"/>
</dbReference>
<protein>
    <recommendedName>
        <fullName evidence="3">Lipid droplet-associated hydrolase</fullName>
        <ecNumber evidence="7">3.1.1.13</ecNumber>
    </recommendedName>
    <alternativeName>
        <fullName evidence="6">Lipid droplet-associated serine hydrolase</fullName>
    </alternativeName>
</protein>
<evidence type="ECO:0000313" key="11">
    <source>
        <dbReference type="Proteomes" id="UP000276133"/>
    </source>
</evidence>
<dbReference type="OrthoDB" id="448051at2759"/>
<dbReference type="InterPro" id="IPR029058">
    <property type="entry name" value="AB_hydrolase_fold"/>
</dbReference>
<dbReference type="AlphaFoldDB" id="A0A3M7QMR0"/>
<comment type="subcellular location">
    <subcellularLocation>
        <location evidence="1">Lipid droplet</location>
    </subcellularLocation>
</comment>
<dbReference type="PANTHER" id="PTHR13390">
    <property type="entry name" value="LIPASE"/>
    <property type="match status" value="1"/>
</dbReference>
<dbReference type="PANTHER" id="PTHR13390:SF0">
    <property type="entry name" value="LIPID DROPLET-ASSOCIATED HYDROLASE"/>
    <property type="match status" value="1"/>
</dbReference>
<dbReference type="Pfam" id="PF10230">
    <property type="entry name" value="LIDHydrolase"/>
    <property type="match status" value="1"/>
</dbReference>
<dbReference type="EC" id="3.1.1.13" evidence="7"/>
<evidence type="ECO:0000256" key="9">
    <source>
        <dbReference type="SAM" id="Phobius"/>
    </source>
</evidence>
<keyword evidence="9" id="KW-0472">Membrane</keyword>
<organism evidence="10 11">
    <name type="scientific">Brachionus plicatilis</name>
    <name type="common">Marine rotifer</name>
    <name type="synonym">Brachionus muelleri</name>
    <dbReference type="NCBI Taxonomy" id="10195"/>
    <lineage>
        <taxon>Eukaryota</taxon>
        <taxon>Metazoa</taxon>
        <taxon>Spiralia</taxon>
        <taxon>Gnathifera</taxon>
        <taxon>Rotifera</taxon>
        <taxon>Eurotatoria</taxon>
        <taxon>Monogononta</taxon>
        <taxon>Pseudotrocha</taxon>
        <taxon>Ploima</taxon>
        <taxon>Brachionidae</taxon>
        <taxon>Brachionus</taxon>
    </lineage>
</organism>
<dbReference type="EMBL" id="REGN01005653">
    <property type="protein sequence ID" value="RNA12570.1"/>
    <property type="molecule type" value="Genomic_DNA"/>
</dbReference>
<dbReference type="STRING" id="10195.A0A3M7QMR0"/>
<dbReference type="GO" id="GO:0004771">
    <property type="term" value="F:sterol ester esterase activity"/>
    <property type="evidence" value="ECO:0007669"/>
    <property type="project" value="UniProtKB-EC"/>
</dbReference>